<dbReference type="Gene3D" id="3.30.2410.10">
    <property type="entry name" value="Hect, E3 ligase catalytic domain"/>
    <property type="match status" value="1"/>
</dbReference>
<comment type="pathway">
    <text evidence="2">Protein modification; protein ubiquitination.</text>
</comment>
<dbReference type="GO" id="GO:0006511">
    <property type="term" value="P:ubiquitin-dependent protein catabolic process"/>
    <property type="evidence" value="ECO:0007669"/>
    <property type="project" value="TreeGrafter"/>
</dbReference>
<dbReference type="AlphaFoldDB" id="A0A3L6REP1"/>
<dbReference type="PROSITE" id="PS50237">
    <property type="entry name" value="HECT"/>
    <property type="match status" value="1"/>
</dbReference>
<sequence length="361" mass="40598">MLIDRARLLSDSFAHIARATPWALASAALVVAFKHEQATGPGVLREWFCLVCQALFNPRLVLFSPCPHDRRRFFVNPTSVVDPLHQQYFKFSGRMIALALTHNIHVGVLFDRTLFLQLAGRPVTLDDIADADPTLHASCKQILEMDPSLVDSDVLGLRFVREVDVFGSRSATELLPGGKGTSVTSENRHEFIDLLIRDTFVNSTRCQLGCFAEGFSSMLGDTISQTAFFQSLDVEDFDEMIGGSKDGIDVKQWRAHTHYRGYGEDDPQINWFWKAVESMTAEQKRRLLFFWTSVKYLPSDGFLRLGSRLFLSRASSSCDHLPTSQTCFYHLNLPAYTSPSMMQSRLQMIVQEHVSSGFGAS</sequence>
<dbReference type="Gene3D" id="3.90.1750.10">
    <property type="entry name" value="Hect, E3 ligase catalytic domains"/>
    <property type="match status" value="1"/>
</dbReference>
<name>A0A3L6REP1_PANMI</name>
<dbReference type="GO" id="GO:0000209">
    <property type="term" value="P:protein polyubiquitination"/>
    <property type="evidence" value="ECO:0007669"/>
    <property type="project" value="TreeGrafter"/>
</dbReference>
<keyword evidence="9" id="KW-1185">Reference proteome</keyword>
<accession>A0A3L6REP1</accession>
<dbReference type="InterPro" id="IPR035983">
    <property type="entry name" value="Hect_E3_ubiquitin_ligase"/>
</dbReference>
<dbReference type="STRING" id="4540.A0A3L6REP1"/>
<dbReference type="InterPro" id="IPR050409">
    <property type="entry name" value="E3_ubiq-protein_ligase"/>
</dbReference>
<dbReference type="Proteomes" id="UP000275267">
    <property type="component" value="Unassembled WGS sequence"/>
</dbReference>
<dbReference type="Pfam" id="PF00632">
    <property type="entry name" value="HECT"/>
    <property type="match status" value="1"/>
</dbReference>
<dbReference type="OrthoDB" id="587448at2759"/>
<evidence type="ECO:0000259" key="7">
    <source>
        <dbReference type="PROSITE" id="PS50237"/>
    </source>
</evidence>
<feature type="active site" description="Glycyl thioester intermediate" evidence="6">
    <location>
        <position position="327"/>
    </location>
</feature>
<comment type="caution">
    <text evidence="8">The sequence shown here is derived from an EMBL/GenBank/DDBJ whole genome shotgun (WGS) entry which is preliminary data.</text>
</comment>
<comment type="catalytic activity">
    <reaction evidence="1">
        <text>S-ubiquitinyl-[E2 ubiquitin-conjugating enzyme]-L-cysteine + [acceptor protein]-L-lysine = [E2 ubiquitin-conjugating enzyme]-L-cysteine + N(6)-ubiquitinyl-[acceptor protein]-L-lysine.</text>
        <dbReference type="EC" id="2.3.2.26"/>
    </reaction>
</comment>
<evidence type="ECO:0000313" key="8">
    <source>
        <dbReference type="EMBL" id="RLN03050.1"/>
    </source>
</evidence>
<feature type="domain" description="HECT" evidence="7">
    <location>
        <begin position="42"/>
        <end position="361"/>
    </location>
</feature>
<evidence type="ECO:0000256" key="6">
    <source>
        <dbReference type="PROSITE-ProRule" id="PRU00104"/>
    </source>
</evidence>
<evidence type="ECO:0000256" key="3">
    <source>
        <dbReference type="ARBA" id="ARBA00012485"/>
    </source>
</evidence>
<evidence type="ECO:0000256" key="4">
    <source>
        <dbReference type="ARBA" id="ARBA00022679"/>
    </source>
</evidence>
<dbReference type="SUPFAM" id="SSF56204">
    <property type="entry name" value="Hect, E3 ligase catalytic domain"/>
    <property type="match status" value="1"/>
</dbReference>
<dbReference type="InterPro" id="IPR000569">
    <property type="entry name" value="HECT_dom"/>
</dbReference>
<dbReference type="SMART" id="SM00119">
    <property type="entry name" value="HECTc"/>
    <property type="match status" value="1"/>
</dbReference>
<dbReference type="Gene3D" id="3.30.2160.10">
    <property type="entry name" value="Hect, E3 ligase catalytic domain"/>
    <property type="match status" value="1"/>
</dbReference>
<keyword evidence="5 6" id="KW-0833">Ubl conjugation pathway</keyword>
<reference evidence="9" key="1">
    <citation type="journal article" date="2019" name="Nat. Commun.">
        <title>The genome of broomcorn millet.</title>
        <authorList>
            <person name="Zou C."/>
            <person name="Miki D."/>
            <person name="Li D."/>
            <person name="Tang Q."/>
            <person name="Xiao L."/>
            <person name="Rajput S."/>
            <person name="Deng P."/>
            <person name="Jia W."/>
            <person name="Huang R."/>
            <person name="Zhang M."/>
            <person name="Sun Y."/>
            <person name="Hu J."/>
            <person name="Fu X."/>
            <person name="Schnable P.S."/>
            <person name="Li F."/>
            <person name="Zhang H."/>
            <person name="Feng B."/>
            <person name="Zhu X."/>
            <person name="Liu R."/>
            <person name="Schnable J.C."/>
            <person name="Zhu J.-K."/>
            <person name="Zhang H."/>
        </authorList>
    </citation>
    <scope>NUCLEOTIDE SEQUENCE [LARGE SCALE GENOMIC DNA]</scope>
</reference>
<keyword evidence="4" id="KW-0808">Transferase</keyword>
<evidence type="ECO:0000256" key="2">
    <source>
        <dbReference type="ARBA" id="ARBA00004906"/>
    </source>
</evidence>
<evidence type="ECO:0000313" key="9">
    <source>
        <dbReference type="Proteomes" id="UP000275267"/>
    </source>
</evidence>
<dbReference type="EC" id="2.3.2.26" evidence="3"/>
<gene>
    <name evidence="8" type="ORF">C2845_PM13G21840</name>
</gene>
<dbReference type="GO" id="GO:0061630">
    <property type="term" value="F:ubiquitin protein ligase activity"/>
    <property type="evidence" value="ECO:0007669"/>
    <property type="project" value="UniProtKB-EC"/>
</dbReference>
<proteinExistence type="predicted"/>
<dbReference type="PANTHER" id="PTHR11254">
    <property type="entry name" value="HECT DOMAIN UBIQUITIN-PROTEIN LIGASE"/>
    <property type="match status" value="1"/>
</dbReference>
<dbReference type="PANTHER" id="PTHR11254:SF424">
    <property type="entry name" value="E3 UBIQUITIN-PROTEIN LIGASE UPL5"/>
    <property type="match status" value="1"/>
</dbReference>
<protein>
    <recommendedName>
        <fullName evidence="3">HECT-type E3 ubiquitin transferase</fullName>
        <ecNumber evidence="3">2.3.2.26</ecNumber>
    </recommendedName>
</protein>
<evidence type="ECO:0000256" key="5">
    <source>
        <dbReference type="ARBA" id="ARBA00022786"/>
    </source>
</evidence>
<dbReference type="GO" id="GO:0005737">
    <property type="term" value="C:cytoplasm"/>
    <property type="evidence" value="ECO:0007669"/>
    <property type="project" value="TreeGrafter"/>
</dbReference>
<organism evidence="8 9">
    <name type="scientific">Panicum miliaceum</name>
    <name type="common">Proso millet</name>
    <name type="synonym">Broomcorn millet</name>
    <dbReference type="NCBI Taxonomy" id="4540"/>
    <lineage>
        <taxon>Eukaryota</taxon>
        <taxon>Viridiplantae</taxon>
        <taxon>Streptophyta</taxon>
        <taxon>Embryophyta</taxon>
        <taxon>Tracheophyta</taxon>
        <taxon>Spermatophyta</taxon>
        <taxon>Magnoliopsida</taxon>
        <taxon>Liliopsida</taxon>
        <taxon>Poales</taxon>
        <taxon>Poaceae</taxon>
        <taxon>PACMAD clade</taxon>
        <taxon>Panicoideae</taxon>
        <taxon>Panicodae</taxon>
        <taxon>Paniceae</taxon>
        <taxon>Panicinae</taxon>
        <taxon>Panicum</taxon>
        <taxon>Panicum sect. Panicum</taxon>
    </lineage>
</organism>
<dbReference type="EMBL" id="PQIB02000008">
    <property type="protein sequence ID" value="RLN03050.1"/>
    <property type="molecule type" value="Genomic_DNA"/>
</dbReference>
<evidence type="ECO:0000256" key="1">
    <source>
        <dbReference type="ARBA" id="ARBA00000885"/>
    </source>
</evidence>